<evidence type="ECO:0000313" key="3">
    <source>
        <dbReference type="Proteomes" id="UP001199642"/>
    </source>
</evidence>
<evidence type="ECO:0000256" key="1">
    <source>
        <dbReference type="SAM" id="Phobius"/>
    </source>
</evidence>
<sequence>MDDELVVTLALSGSLSYFVLTTALNDYADQLERRATTEPEHAAFLGAEAAEARSLAALIDEQILV</sequence>
<evidence type="ECO:0000313" key="2">
    <source>
        <dbReference type="EMBL" id="UGS27772.1"/>
    </source>
</evidence>
<keyword evidence="1" id="KW-1133">Transmembrane helix</keyword>
<dbReference type="Proteomes" id="UP001199642">
    <property type="component" value="Chromosome"/>
</dbReference>
<feature type="transmembrane region" description="Helical" evidence="1">
    <location>
        <begin position="6"/>
        <end position="24"/>
    </location>
</feature>
<keyword evidence="3" id="KW-1185">Reference proteome</keyword>
<name>A0ABY3RYZ1_9MICO</name>
<accession>A0ABY3RYZ1</accession>
<keyword evidence="1" id="KW-0472">Membrane</keyword>
<gene>
    <name evidence="2" type="ORF">K8F61_06240</name>
</gene>
<protein>
    <submittedName>
        <fullName evidence="2">Uncharacterized protein</fullName>
    </submittedName>
</protein>
<dbReference type="RefSeq" id="WP_219087097.1">
    <property type="nucleotide sequence ID" value="NZ_CP082781.1"/>
</dbReference>
<dbReference type="EMBL" id="CP082781">
    <property type="protein sequence ID" value="UGS27772.1"/>
    <property type="molecule type" value="Genomic_DNA"/>
</dbReference>
<reference evidence="2 3" key="1">
    <citation type="submission" date="2023-01" db="EMBL/GenBank/DDBJ databases">
        <title>Characterization of estradiol degrading bacteria Microbacterium sp. MZT7 and reveal degrading genes through genome analysis.</title>
        <authorList>
            <person name="Hao P."/>
            <person name="Gao Y."/>
        </authorList>
    </citation>
    <scope>NUCLEOTIDE SEQUENCE [LARGE SCALE GENOMIC DNA]</scope>
    <source>
        <strain evidence="2 3">MZT7</strain>
    </source>
</reference>
<organism evidence="2 3">
    <name type="scientific">Microbacterium resistens</name>
    <dbReference type="NCBI Taxonomy" id="156977"/>
    <lineage>
        <taxon>Bacteria</taxon>
        <taxon>Bacillati</taxon>
        <taxon>Actinomycetota</taxon>
        <taxon>Actinomycetes</taxon>
        <taxon>Micrococcales</taxon>
        <taxon>Microbacteriaceae</taxon>
        <taxon>Microbacterium</taxon>
    </lineage>
</organism>
<keyword evidence="1" id="KW-0812">Transmembrane</keyword>
<proteinExistence type="predicted"/>